<proteinExistence type="predicted"/>
<dbReference type="STRING" id="486698.AWC22_22885"/>
<sequence length="222" mass="24335">MERRVQGAKKLIFEQFALVGQALSSGHRLELLDLLVQGERSVDALARSAGLTLANASQHLLQLRRAGLVTSRRDGKRVIYKLSDPQVWDVVRAVRGVAERNLAEVDSLVREYYTDRDGLEPVGRDELRARAAAGTVLVLDVRPAAEYAAGHLPGAVSIPLDELAERLDELPSGMDIVACCRGPYCVYSYDALELLRPNGFAARRLDGGFSEWLAADLPVVRS</sequence>
<dbReference type="SMART" id="SM00450">
    <property type="entry name" value="RHOD"/>
    <property type="match status" value="1"/>
</dbReference>
<evidence type="ECO:0000259" key="4">
    <source>
        <dbReference type="PROSITE" id="PS50206"/>
    </source>
</evidence>
<dbReference type="Gene3D" id="1.10.10.10">
    <property type="entry name" value="Winged helix-like DNA-binding domain superfamily/Winged helix DNA-binding domain"/>
    <property type="match status" value="1"/>
</dbReference>
<comment type="caution">
    <text evidence="6">The sequence shown here is derived from an EMBL/GenBank/DDBJ whole genome shotgun (WGS) entry which is preliminary data.</text>
</comment>
<keyword evidence="7" id="KW-1185">Reference proteome</keyword>
<dbReference type="InterPro" id="IPR001307">
    <property type="entry name" value="Thiosulphate_STrfase_CS"/>
</dbReference>
<dbReference type="PANTHER" id="PTHR43132:SF8">
    <property type="entry name" value="HTH-TYPE TRANSCRIPTIONAL REGULATOR KMTR"/>
    <property type="match status" value="1"/>
</dbReference>
<evidence type="ECO:0000313" key="6">
    <source>
        <dbReference type="EMBL" id="ORW75276.1"/>
    </source>
</evidence>
<keyword evidence="2" id="KW-0238">DNA-binding</keyword>
<dbReference type="PANTHER" id="PTHR43132">
    <property type="entry name" value="ARSENICAL RESISTANCE OPERON REPRESSOR ARSR-RELATED"/>
    <property type="match status" value="1"/>
</dbReference>
<organism evidence="6 7">
    <name type="scientific">Mycobacterium riyadhense</name>
    <dbReference type="NCBI Taxonomy" id="486698"/>
    <lineage>
        <taxon>Bacteria</taxon>
        <taxon>Bacillati</taxon>
        <taxon>Actinomycetota</taxon>
        <taxon>Actinomycetes</taxon>
        <taxon>Mycobacteriales</taxon>
        <taxon>Mycobacteriaceae</taxon>
        <taxon>Mycobacterium</taxon>
    </lineage>
</organism>
<dbReference type="InterPro" id="IPR001845">
    <property type="entry name" value="HTH_ArsR_DNA-bd_dom"/>
</dbReference>
<dbReference type="Gene3D" id="3.40.250.10">
    <property type="entry name" value="Rhodanese-like domain"/>
    <property type="match status" value="1"/>
</dbReference>
<dbReference type="InterPro" id="IPR036390">
    <property type="entry name" value="WH_DNA-bd_sf"/>
</dbReference>
<dbReference type="AlphaFoldDB" id="A0A1X2CH28"/>
<evidence type="ECO:0000256" key="1">
    <source>
        <dbReference type="ARBA" id="ARBA00023015"/>
    </source>
</evidence>
<dbReference type="Proteomes" id="UP000193087">
    <property type="component" value="Unassembled WGS sequence"/>
</dbReference>
<dbReference type="EMBL" id="LQPQ01000114">
    <property type="protein sequence ID" value="ORW75276.1"/>
    <property type="molecule type" value="Genomic_DNA"/>
</dbReference>
<reference evidence="6 7" key="1">
    <citation type="submission" date="2016-01" db="EMBL/GenBank/DDBJ databases">
        <title>The new phylogeny of the genus Mycobacterium.</title>
        <authorList>
            <person name="Tarcisio F."/>
            <person name="Conor M."/>
            <person name="Antonella G."/>
            <person name="Elisabetta G."/>
            <person name="Giulia F.S."/>
            <person name="Sara T."/>
            <person name="Anna F."/>
            <person name="Clotilde B."/>
            <person name="Roberto B."/>
            <person name="Veronica D.S."/>
            <person name="Fabio R."/>
            <person name="Monica P."/>
            <person name="Olivier J."/>
            <person name="Enrico T."/>
            <person name="Nicola S."/>
        </authorList>
    </citation>
    <scope>NUCLEOTIDE SEQUENCE [LARGE SCALE GENOMIC DNA]</scope>
    <source>
        <strain evidence="6 7">DSM 45176</strain>
    </source>
</reference>
<evidence type="ECO:0000256" key="3">
    <source>
        <dbReference type="ARBA" id="ARBA00023163"/>
    </source>
</evidence>
<dbReference type="CDD" id="cd00090">
    <property type="entry name" value="HTH_ARSR"/>
    <property type="match status" value="1"/>
</dbReference>
<dbReference type="GO" id="GO:0003677">
    <property type="term" value="F:DNA binding"/>
    <property type="evidence" value="ECO:0007669"/>
    <property type="project" value="UniProtKB-KW"/>
</dbReference>
<dbReference type="PROSITE" id="PS00380">
    <property type="entry name" value="RHODANESE_1"/>
    <property type="match status" value="1"/>
</dbReference>
<dbReference type="InterPro" id="IPR051011">
    <property type="entry name" value="Metal_resp_trans_reg"/>
</dbReference>
<dbReference type="PROSITE" id="PS50987">
    <property type="entry name" value="HTH_ARSR_2"/>
    <property type="match status" value="1"/>
</dbReference>
<dbReference type="GO" id="GO:0003700">
    <property type="term" value="F:DNA-binding transcription factor activity"/>
    <property type="evidence" value="ECO:0007669"/>
    <property type="project" value="InterPro"/>
</dbReference>
<dbReference type="Pfam" id="PF00581">
    <property type="entry name" value="Rhodanese"/>
    <property type="match status" value="1"/>
</dbReference>
<evidence type="ECO:0000256" key="2">
    <source>
        <dbReference type="ARBA" id="ARBA00023125"/>
    </source>
</evidence>
<dbReference type="SMART" id="SM00418">
    <property type="entry name" value="HTH_ARSR"/>
    <property type="match status" value="1"/>
</dbReference>
<evidence type="ECO:0000259" key="5">
    <source>
        <dbReference type="PROSITE" id="PS50987"/>
    </source>
</evidence>
<feature type="domain" description="HTH arsR-type" evidence="5">
    <location>
        <begin position="8"/>
        <end position="102"/>
    </location>
</feature>
<keyword evidence="1" id="KW-0805">Transcription regulation</keyword>
<dbReference type="Pfam" id="PF12840">
    <property type="entry name" value="HTH_20"/>
    <property type="match status" value="1"/>
</dbReference>
<keyword evidence="3" id="KW-0804">Transcription</keyword>
<accession>A0A1X2CH28</accession>
<gene>
    <name evidence="6" type="ORF">AWC22_22885</name>
</gene>
<dbReference type="InterPro" id="IPR011991">
    <property type="entry name" value="ArsR-like_HTH"/>
</dbReference>
<dbReference type="InterPro" id="IPR036388">
    <property type="entry name" value="WH-like_DNA-bd_sf"/>
</dbReference>
<name>A0A1X2CH28_9MYCO</name>
<dbReference type="NCBIfam" id="NF033788">
    <property type="entry name" value="HTH_metalloreg"/>
    <property type="match status" value="1"/>
</dbReference>
<dbReference type="SUPFAM" id="SSF46785">
    <property type="entry name" value="Winged helix' DNA-binding domain"/>
    <property type="match status" value="1"/>
</dbReference>
<dbReference type="SUPFAM" id="SSF52821">
    <property type="entry name" value="Rhodanese/Cell cycle control phosphatase"/>
    <property type="match status" value="1"/>
</dbReference>
<dbReference type="PRINTS" id="PR00778">
    <property type="entry name" value="HTHARSR"/>
</dbReference>
<protein>
    <submittedName>
        <fullName evidence="6">ArsR family transcriptional regulator</fullName>
    </submittedName>
</protein>
<dbReference type="FunFam" id="3.40.250.10:FF:000039">
    <property type="entry name" value="ArsR family transcriptional regulator"/>
    <property type="match status" value="1"/>
</dbReference>
<dbReference type="InterPro" id="IPR001763">
    <property type="entry name" value="Rhodanese-like_dom"/>
</dbReference>
<dbReference type="GO" id="GO:0004792">
    <property type="term" value="F:thiosulfate-cyanide sulfurtransferase activity"/>
    <property type="evidence" value="ECO:0007669"/>
    <property type="project" value="InterPro"/>
</dbReference>
<dbReference type="PROSITE" id="PS50206">
    <property type="entry name" value="RHODANESE_3"/>
    <property type="match status" value="1"/>
</dbReference>
<dbReference type="InterPro" id="IPR036873">
    <property type="entry name" value="Rhodanese-like_dom_sf"/>
</dbReference>
<feature type="domain" description="Rhodanese" evidence="4">
    <location>
        <begin position="132"/>
        <end position="221"/>
    </location>
</feature>
<evidence type="ECO:0000313" key="7">
    <source>
        <dbReference type="Proteomes" id="UP000193087"/>
    </source>
</evidence>